<dbReference type="AlphaFoldDB" id="A0A4Q2L690"/>
<evidence type="ECO:0000256" key="4">
    <source>
        <dbReference type="ARBA" id="ARBA00023163"/>
    </source>
</evidence>
<evidence type="ECO:0000256" key="5">
    <source>
        <dbReference type="SAM" id="MobiDB-lite"/>
    </source>
</evidence>
<dbReference type="SUPFAM" id="SSF88946">
    <property type="entry name" value="Sigma2 domain of RNA polymerase sigma factors"/>
    <property type="match status" value="1"/>
</dbReference>
<dbReference type="Pfam" id="PF08281">
    <property type="entry name" value="Sigma70_r4_2"/>
    <property type="match status" value="1"/>
</dbReference>
<comment type="similarity">
    <text evidence="1">Belongs to the sigma-70 factor family. ECF subfamily.</text>
</comment>
<evidence type="ECO:0000313" key="9">
    <source>
        <dbReference type="EMBL" id="RXZ72003.1"/>
    </source>
</evidence>
<dbReference type="InterPro" id="IPR013325">
    <property type="entry name" value="RNA_pol_sigma_r2"/>
</dbReference>
<feature type="domain" description="RNA polymerase sigma factor 70 region 4 type 2" evidence="7">
    <location>
        <begin position="114"/>
        <end position="164"/>
    </location>
</feature>
<evidence type="ECO:0000256" key="1">
    <source>
        <dbReference type="ARBA" id="ARBA00010641"/>
    </source>
</evidence>
<dbReference type="InterPro" id="IPR013324">
    <property type="entry name" value="RNA_pol_sigma_r3/r4-like"/>
</dbReference>
<dbReference type="EMBL" id="SDPN01000008">
    <property type="protein sequence ID" value="RXZ72003.1"/>
    <property type="molecule type" value="Genomic_DNA"/>
</dbReference>
<gene>
    <name evidence="9" type="ORF">ESP51_06435</name>
</gene>
<evidence type="ECO:0000256" key="2">
    <source>
        <dbReference type="ARBA" id="ARBA00023015"/>
    </source>
</evidence>
<organism evidence="9 10">
    <name type="scientific">Agromyces albus</name>
    <dbReference type="NCBI Taxonomy" id="205332"/>
    <lineage>
        <taxon>Bacteria</taxon>
        <taxon>Bacillati</taxon>
        <taxon>Actinomycetota</taxon>
        <taxon>Actinomycetes</taxon>
        <taxon>Micrococcales</taxon>
        <taxon>Microbacteriaceae</taxon>
        <taxon>Agromyces</taxon>
    </lineage>
</organism>
<feature type="domain" description="DUF6596" evidence="8">
    <location>
        <begin position="181"/>
        <end position="281"/>
    </location>
</feature>
<dbReference type="Gene3D" id="1.10.10.10">
    <property type="entry name" value="Winged helix-like DNA-binding domain superfamily/Winged helix DNA-binding domain"/>
    <property type="match status" value="1"/>
</dbReference>
<comment type="caution">
    <text evidence="9">The sequence shown here is derived from an EMBL/GenBank/DDBJ whole genome shotgun (WGS) entry which is preliminary data.</text>
</comment>
<sequence>MAAATSERAPVVSDAVRALRDAAPSALAVLVRRYGDFEGCEDAMQEALIAASAQWPAEGVPDSPRAWLVRVASRRYIDQVRSDIARRRRESLAAELEPPPAAVPAVDDTLTLFLLCCHPELGRPAQLALTLRAVGGLTTAEIARGLLVPEATIAQRISRAKARIRSSEGFRLPAPDELAARIGAVRNVLYLMFTEGHTASSGDELARVDLSAEAIRLTRRLHEDVTDASGETAGLLALMLLTDARRAARTDATGALVPLDEQDRSRWDRAMIDEGVALVTEVLDRAPIGPYQLQAAIAAVHDEAASTEATDWIEILGLYDLLARLAPGPMVTLGRIVALAMVEGPAAGLAALDRAEGASGDESGSGSGSGHGGAALAEHHRTWAVRAHLLERAGSTDAASLAFVEAARRTLNGPEQRYLAAKAEALRASAG</sequence>
<reference evidence="9 10" key="1">
    <citation type="submission" date="2019-01" db="EMBL/GenBank/DDBJ databases">
        <title>Agromyces.</title>
        <authorList>
            <person name="Li J."/>
        </authorList>
    </citation>
    <scope>NUCLEOTIDE SEQUENCE [LARGE SCALE GENOMIC DNA]</scope>
    <source>
        <strain evidence="9 10">DSM 15934</strain>
    </source>
</reference>
<evidence type="ECO:0000259" key="7">
    <source>
        <dbReference type="Pfam" id="PF08281"/>
    </source>
</evidence>
<dbReference type="InterPro" id="IPR036388">
    <property type="entry name" value="WH-like_DNA-bd_sf"/>
</dbReference>
<keyword evidence="4" id="KW-0804">Transcription</keyword>
<dbReference type="InterPro" id="IPR013249">
    <property type="entry name" value="RNA_pol_sigma70_r4_t2"/>
</dbReference>
<dbReference type="OrthoDB" id="9780299at2"/>
<dbReference type="Pfam" id="PF20239">
    <property type="entry name" value="DUF6596"/>
    <property type="match status" value="1"/>
</dbReference>
<dbReference type="Proteomes" id="UP000293865">
    <property type="component" value="Unassembled WGS sequence"/>
</dbReference>
<keyword evidence="3" id="KW-0731">Sigma factor</keyword>
<accession>A0A4Q2L690</accession>
<dbReference type="PANTHER" id="PTHR47756">
    <property type="entry name" value="BLL6612 PROTEIN-RELATED"/>
    <property type="match status" value="1"/>
</dbReference>
<evidence type="ECO:0000256" key="3">
    <source>
        <dbReference type="ARBA" id="ARBA00023082"/>
    </source>
</evidence>
<dbReference type="GO" id="GO:0003677">
    <property type="term" value="F:DNA binding"/>
    <property type="evidence" value="ECO:0007669"/>
    <property type="project" value="InterPro"/>
</dbReference>
<dbReference type="PANTHER" id="PTHR47756:SF2">
    <property type="entry name" value="BLL6612 PROTEIN"/>
    <property type="match status" value="1"/>
</dbReference>
<dbReference type="GO" id="GO:0016987">
    <property type="term" value="F:sigma factor activity"/>
    <property type="evidence" value="ECO:0007669"/>
    <property type="project" value="UniProtKB-KW"/>
</dbReference>
<dbReference type="Gene3D" id="1.10.1740.10">
    <property type="match status" value="1"/>
</dbReference>
<keyword evidence="10" id="KW-1185">Reference proteome</keyword>
<proteinExistence type="inferred from homology"/>
<feature type="domain" description="RNA polymerase sigma-70 region 2" evidence="6">
    <location>
        <begin position="24"/>
        <end position="82"/>
    </location>
</feature>
<evidence type="ECO:0000313" key="10">
    <source>
        <dbReference type="Proteomes" id="UP000293865"/>
    </source>
</evidence>
<dbReference type="SUPFAM" id="SSF88659">
    <property type="entry name" value="Sigma3 and sigma4 domains of RNA polymerase sigma factors"/>
    <property type="match status" value="1"/>
</dbReference>
<feature type="region of interest" description="Disordered" evidence="5">
    <location>
        <begin position="356"/>
        <end position="375"/>
    </location>
</feature>
<dbReference type="InterPro" id="IPR007627">
    <property type="entry name" value="RNA_pol_sigma70_r2"/>
</dbReference>
<dbReference type="GO" id="GO:0006352">
    <property type="term" value="P:DNA-templated transcription initiation"/>
    <property type="evidence" value="ECO:0007669"/>
    <property type="project" value="InterPro"/>
</dbReference>
<feature type="compositionally biased region" description="Gly residues" evidence="5">
    <location>
        <begin position="363"/>
        <end position="373"/>
    </location>
</feature>
<dbReference type="Pfam" id="PF04542">
    <property type="entry name" value="Sigma70_r2"/>
    <property type="match status" value="1"/>
</dbReference>
<dbReference type="InterPro" id="IPR046531">
    <property type="entry name" value="DUF6596"/>
</dbReference>
<protein>
    <submittedName>
        <fullName evidence="9">RNA polymerase sigma factor</fullName>
    </submittedName>
</protein>
<evidence type="ECO:0000259" key="6">
    <source>
        <dbReference type="Pfam" id="PF04542"/>
    </source>
</evidence>
<name>A0A4Q2L690_9MICO</name>
<evidence type="ECO:0000259" key="8">
    <source>
        <dbReference type="Pfam" id="PF20239"/>
    </source>
</evidence>
<keyword evidence="2" id="KW-0805">Transcription regulation</keyword>